<dbReference type="AlphaFoldDB" id="A0AA97AGV2"/>
<name>A0AA97AGV2_9CYAN</name>
<gene>
    <name evidence="1" type="ORF">HJG54_19065</name>
</gene>
<dbReference type="RefSeq" id="WP_316430685.1">
    <property type="nucleotide sequence ID" value="NZ_CP053586.1"/>
</dbReference>
<protein>
    <submittedName>
        <fullName evidence="1">DUF3318 domain-containing protein</fullName>
    </submittedName>
</protein>
<dbReference type="EMBL" id="CP053586">
    <property type="protein sequence ID" value="WNZ24735.1"/>
    <property type="molecule type" value="Genomic_DNA"/>
</dbReference>
<reference evidence="1" key="1">
    <citation type="submission" date="2020-05" db="EMBL/GenBank/DDBJ databases">
        <authorList>
            <person name="Zhu T."/>
            <person name="Keshari N."/>
            <person name="Lu X."/>
        </authorList>
    </citation>
    <scope>NUCLEOTIDE SEQUENCE</scope>
    <source>
        <strain evidence="1">NK1-12</strain>
    </source>
</reference>
<accession>A0AA97AGV2</accession>
<proteinExistence type="predicted"/>
<organism evidence="1">
    <name type="scientific">Leptolyngbya sp. NK1-12</name>
    <dbReference type="NCBI Taxonomy" id="2547451"/>
    <lineage>
        <taxon>Bacteria</taxon>
        <taxon>Bacillati</taxon>
        <taxon>Cyanobacteriota</taxon>
        <taxon>Cyanophyceae</taxon>
        <taxon>Leptolyngbyales</taxon>
        <taxon>Leptolyngbyaceae</taxon>
        <taxon>Leptolyngbya group</taxon>
        <taxon>Leptolyngbya</taxon>
    </lineage>
</organism>
<evidence type="ECO:0000313" key="1">
    <source>
        <dbReference type="EMBL" id="WNZ24735.1"/>
    </source>
</evidence>
<dbReference type="InterPro" id="IPR021751">
    <property type="entry name" value="DUF3318"/>
</dbReference>
<sequence length="202" mass="21923">MVARSEISRLLDLMPASGRMYCKIVENNQQPQVIAAKLPRPGQETRPIQINFDLWNQLPQAQQDLLLLHTVSWLLSVQWFKPTLFQGLAAAGAGLTLLELLQVNAAGAVTFGTLTALAVAQIWRQNCSDDLEIAADEKAIQIAQRRGYSKTEAAQALAEAITAVTRLEGRPNPTVTELIRCQSLQAMAAPAPVGVTNLGQAE</sequence>
<dbReference type="Pfam" id="PF11780">
    <property type="entry name" value="DUF3318"/>
    <property type="match status" value="1"/>
</dbReference>